<gene>
    <name evidence="1" type="ORF">PIB30_098936</name>
</gene>
<evidence type="ECO:0000313" key="2">
    <source>
        <dbReference type="Proteomes" id="UP001341840"/>
    </source>
</evidence>
<keyword evidence="2" id="KW-1185">Reference proteome</keyword>
<dbReference type="Proteomes" id="UP001341840">
    <property type="component" value="Unassembled WGS sequence"/>
</dbReference>
<organism evidence="1 2">
    <name type="scientific">Stylosanthes scabra</name>
    <dbReference type="NCBI Taxonomy" id="79078"/>
    <lineage>
        <taxon>Eukaryota</taxon>
        <taxon>Viridiplantae</taxon>
        <taxon>Streptophyta</taxon>
        <taxon>Embryophyta</taxon>
        <taxon>Tracheophyta</taxon>
        <taxon>Spermatophyta</taxon>
        <taxon>Magnoliopsida</taxon>
        <taxon>eudicotyledons</taxon>
        <taxon>Gunneridae</taxon>
        <taxon>Pentapetalae</taxon>
        <taxon>rosids</taxon>
        <taxon>fabids</taxon>
        <taxon>Fabales</taxon>
        <taxon>Fabaceae</taxon>
        <taxon>Papilionoideae</taxon>
        <taxon>50 kb inversion clade</taxon>
        <taxon>dalbergioids sensu lato</taxon>
        <taxon>Dalbergieae</taxon>
        <taxon>Pterocarpus clade</taxon>
        <taxon>Stylosanthes</taxon>
    </lineage>
</organism>
<evidence type="ECO:0000313" key="1">
    <source>
        <dbReference type="EMBL" id="MED6214019.1"/>
    </source>
</evidence>
<accession>A0ABU6YXD8</accession>
<reference evidence="1 2" key="1">
    <citation type="journal article" date="2023" name="Plants (Basel)">
        <title>Bridging the Gap: Combining Genomics and Transcriptomics Approaches to Understand Stylosanthes scabra, an Orphan Legume from the Brazilian Caatinga.</title>
        <authorList>
            <person name="Ferreira-Neto J.R.C."/>
            <person name="da Silva M.D."/>
            <person name="Binneck E."/>
            <person name="de Melo N.F."/>
            <person name="da Silva R.H."/>
            <person name="de Melo A.L.T.M."/>
            <person name="Pandolfi V."/>
            <person name="Bustamante F.O."/>
            <person name="Brasileiro-Vidal A.C."/>
            <person name="Benko-Iseppon A.M."/>
        </authorList>
    </citation>
    <scope>NUCLEOTIDE SEQUENCE [LARGE SCALE GENOMIC DNA]</scope>
    <source>
        <tissue evidence="1">Leaves</tissue>
    </source>
</reference>
<protein>
    <recommendedName>
        <fullName evidence="3">CCT domain-containing protein</fullName>
    </recommendedName>
</protein>
<dbReference type="EMBL" id="JASCZI010244243">
    <property type="protein sequence ID" value="MED6214019.1"/>
    <property type="molecule type" value="Genomic_DNA"/>
</dbReference>
<name>A0ABU6YXD8_9FABA</name>
<comment type="caution">
    <text evidence="1">The sequence shown here is derived from an EMBL/GenBank/DDBJ whole genome shotgun (WGS) entry which is preliminary data.</text>
</comment>
<evidence type="ECO:0008006" key="3">
    <source>
        <dbReference type="Google" id="ProtNLM"/>
    </source>
</evidence>
<sequence>MEEEGRAESATVVVETPAASGMLPAVTEHNFSNLNDFGDSLADSIINCKSIFVNDINRGGVIADLEYGEIVSDHLIANKLPGFPASHLEQMMACMLMGLNPHDPMIEEAQFGVLKNEERKQVGYLGEGTRNPSHDSNEIAVMGSGSSNSCPYPLGFAPIKNCVMQNGDDARVHELPQFEHENENNRVVHDDRIRAEEGSLVPERDNSIHLRYHTCSDSCVCALEGGCEAAVPIVVVIPPCTEDQSVVERSVANDGSEESLYRINECASGWHLLQNGKLKELSSDLGGLVDKEFDGVGSDEEEEGSNETRYMINVLAFRSLSAGEGESAPWYTKDLDCARANQNSSIRILNDGDNGGGSVLGGGDKDKIKFCDEEEVVARLSNRKIARKKRFKKHRQTRLAPCIQVRTLPARFMSVESVNMTGGLLCAWNEEFFVSEEVKKSGRILPKPIGDLSLMNDMIFRNVAISTDQALSNVINLPTMWQQDLRNRGQRNSL</sequence>
<proteinExistence type="predicted"/>